<dbReference type="InterPro" id="IPR049512">
    <property type="entry name" value="DJR-like_dom"/>
</dbReference>
<gene>
    <name evidence="3" type="primary">LOC105271822</name>
</gene>
<proteinExistence type="predicted"/>
<dbReference type="OrthoDB" id="7399333at2759"/>
<dbReference type="Pfam" id="PF21738">
    <property type="entry name" value="DJR-like_dom"/>
    <property type="match status" value="2"/>
</dbReference>
<name>A0A9R1U933_9HYME</name>
<dbReference type="Proteomes" id="UP000694866">
    <property type="component" value="Unplaced"/>
</dbReference>
<feature type="domain" description="Double jelly roll-like" evidence="1">
    <location>
        <begin position="240"/>
        <end position="318"/>
    </location>
</feature>
<dbReference type="GeneID" id="105271822"/>
<evidence type="ECO:0000313" key="2">
    <source>
        <dbReference type="Proteomes" id="UP000694866"/>
    </source>
</evidence>
<organism evidence="2 3">
    <name type="scientific">Fopius arisanus</name>
    <dbReference type="NCBI Taxonomy" id="64838"/>
    <lineage>
        <taxon>Eukaryota</taxon>
        <taxon>Metazoa</taxon>
        <taxon>Ecdysozoa</taxon>
        <taxon>Arthropoda</taxon>
        <taxon>Hexapoda</taxon>
        <taxon>Insecta</taxon>
        <taxon>Pterygota</taxon>
        <taxon>Neoptera</taxon>
        <taxon>Endopterygota</taxon>
        <taxon>Hymenoptera</taxon>
        <taxon>Apocrita</taxon>
        <taxon>Ichneumonoidea</taxon>
        <taxon>Braconidae</taxon>
        <taxon>Opiinae</taxon>
        <taxon>Fopius</taxon>
    </lineage>
</organism>
<accession>A0A9R1U933</accession>
<evidence type="ECO:0000313" key="3">
    <source>
        <dbReference type="RefSeq" id="XP_011311892.1"/>
    </source>
</evidence>
<dbReference type="PANTHER" id="PTHR36159">
    <property type="entry name" value="PROTEIN CBG23766"/>
    <property type="match status" value="1"/>
</dbReference>
<evidence type="ECO:0000259" key="1">
    <source>
        <dbReference type="Pfam" id="PF21738"/>
    </source>
</evidence>
<dbReference type="RefSeq" id="XP_011311892.1">
    <property type="nucleotide sequence ID" value="XM_011313590.1"/>
</dbReference>
<dbReference type="KEGG" id="fas:105271822"/>
<feature type="domain" description="Double jelly roll-like" evidence="1">
    <location>
        <begin position="103"/>
        <end position="239"/>
    </location>
</feature>
<dbReference type="PANTHER" id="PTHR36159:SF1">
    <property type="entry name" value="RETROVIRUS-RELATED POL POLYPROTEIN FROM TRANSPOSON 412-LIKE PROTEIN"/>
    <property type="match status" value="1"/>
</dbReference>
<keyword evidence="2" id="KW-1185">Reference proteome</keyword>
<sequence>MGLNISAGEKTKRKIAGCGGGGGVRKKRRGGSVKKKIPLRQIIQAAKGSMQPGPNAVMSALKGLSATGALAGGAAGIAKAVNTSKHARAELEESKRHNGTMESIALGFAEDYQRIVVNAKHELILTCSHSNFNAIFQANVGPQAEHFKITITQIDRMLPYTKPADTRKVQLLNQILKDRVVPISFRSWELYEYPLLPSTTKHVWTVKCSMQLEKPRYVIFGFQVARKNQALKDASAFDHSLLYDMYTSFQASYYHTEPEPRFSRADYLKTAPLIVIDCSKQNEFLKIGPVAIRLEFESSQIFDANTAAYCLILHDRIIESPAASRNLFKK</sequence>
<dbReference type="AlphaFoldDB" id="A0A9R1U933"/>
<reference evidence="3" key="1">
    <citation type="submission" date="2025-08" db="UniProtKB">
        <authorList>
            <consortium name="RefSeq"/>
        </authorList>
    </citation>
    <scope>IDENTIFICATION</scope>
    <source>
        <strain evidence="3">USDA-PBARC FA_bdor</strain>
        <tissue evidence="3">Whole organism</tissue>
    </source>
</reference>
<protein>
    <recommendedName>
        <fullName evidence="1">Double jelly roll-like domain-containing protein</fullName>
    </recommendedName>
</protein>